<feature type="compositionally biased region" description="Low complexity" evidence="1">
    <location>
        <begin position="31"/>
        <end position="61"/>
    </location>
</feature>
<evidence type="ECO:0000313" key="3">
    <source>
        <dbReference type="EMBL" id="EGG17412.1"/>
    </source>
</evidence>
<dbReference type="SUPFAM" id="SSF56091">
    <property type="entry name" value="DNA ligase/mRNA capping enzyme, catalytic domain"/>
    <property type="match status" value="1"/>
</dbReference>
<dbReference type="Pfam" id="PF21189">
    <property type="entry name" value="PHA02142"/>
    <property type="match status" value="1"/>
</dbReference>
<feature type="domain" description="RNA ligase" evidence="2">
    <location>
        <begin position="269"/>
        <end position="435"/>
    </location>
</feature>
<reference evidence="4" key="1">
    <citation type="journal article" date="2011" name="Genome Res.">
        <title>Phylogeny-wide analysis of social amoeba genomes highlights ancient origins for complex intercellular communication.</title>
        <authorList>
            <person name="Heidel A.J."/>
            <person name="Lawal H.M."/>
            <person name="Felder M."/>
            <person name="Schilde C."/>
            <person name="Helps N.R."/>
            <person name="Tunggal B."/>
            <person name="Rivero F."/>
            <person name="John U."/>
            <person name="Schleicher M."/>
            <person name="Eichinger L."/>
            <person name="Platzer M."/>
            <person name="Noegel A.A."/>
            <person name="Schaap P."/>
            <person name="Gloeckner G."/>
        </authorList>
    </citation>
    <scope>NUCLEOTIDE SEQUENCE [LARGE SCALE GENOMIC DNA]</scope>
    <source>
        <strain evidence="4">SH3</strain>
    </source>
</reference>
<evidence type="ECO:0000256" key="1">
    <source>
        <dbReference type="SAM" id="MobiDB-lite"/>
    </source>
</evidence>
<organism evidence="3 4">
    <name type="scientific">Cavenderia fasciculata</name>
    <name type="common">Slime mold</name>
    <name type="synonym">Dictyostelium fasciculatum</name>
    <dbReference type="NCBI Taxonomy" id="261658"/>
    <lineage>
        <taxon>Eukaryota</taxon>
        <taxon>Amoebozoa</taxon>
        <taxon>Evosea</taxon>
        <taxon>Eumycetozoa</taxon>
        <taxon>Dictyostelia</taxon>
        <taxon>Acytosteliales</taxon>
        <taxon>Cavenderiaceae</taxon>
        <taxon>Cavenderia</taxon>
    </lineage>
</organism>
<keyword evidence="4" id="KW-1185">Reference proteome</keyword>
<dbReference type="Gene3D" id="3.30.470.30">
    <property type="entry name" value="DNA ligase/mRNA capping enzyme"/>
    <property type="match status" value="1"/>
</dbReference>
<feature type="region of interest" description="Disordered" evidence="1">
    <location>
        <begin position="31"/>
        <end position="67"/>
    </location>
</feature>
<dbReference type="Proteomes" id="UP000007797">
    <property type="component" value="Unassembled WGS sequence"/>
</dbReference>
<dbReference type="GeneID" id="14868678"/>
<name>F4Q603_CACFS</name>
<gene>
    <name evidence="3" type="ORF">DFA_08407</name>
</gene>
<dbReference type="Gene3D" id="2.40.50.140">
    <property type="entry name" value="Nucleic acid-binding proteins"/>
    <property type="match status" value="1"/>
</dbReference>
<accession>F4Q603</accession>
<dbReference type="InterPro" id="IPR012340">
    <property type="entry name" value="NA-bd_OB-fold"/>
</dbReference>
<dbReference type="OMA" id="SQGYCIP"/>
<dbReference type="RefSeq" id="XP_004355896.1">
    <property type="nucleotide sequence ID" value="XM_004355843.1"/>
</dbReference>
<dbReference type="OrthoDB" id="17053at2759"/>
<proteinExistence type="predicted"/>
<dbReference type="EMBL" id="GL883021">
    <property type="protein sequence ID" value="EGG17412.1"/>
    <property type="molecule type" value="Genomic_DNA"/>
</dbReference>
<dbReference type="Pfam" id="PF09414">
    <property type="entry name" value="RNA_ligase"/>
    <property type="match status" value="1"/>
</dbReference>
<evidence type="ECO:0000259" key="2">
    <source>
        <dbReference type="Pfam" id="PF09414"/>
    </source>
</evidence>
<sequence>MITDVNITNLTITESTPDTTNTITTTTTTTSGVVTTDTSSSSSVSNKEETITTTTTSSTTEVDGEDNEDLLEVSDRQLAYVHKIIDLEPIVGADVIEIATVLGWRVIVKKGLYKVGDLVVYVEIDSLLPPWNYFISDRLDKCNFKIKTIKMRGQLSQGYCIPIKELLNHPHKQLKAVYHEEENIDSGVKEIHRVDREETVLKIEIGSNVTEFIGIKKIQDHHGGGGGGNNIFKRIKSNGMSPFPSFLVKSDQPRIQNLPHYMETYEDVEFEVTEKLEGSSITAYHNNGKTGICSRNYELKHTTETAESEIFTTLVGRLDILKRLEEAKINVALQGEIIGPKIQGNIYGLPETQYKVYDIYLIDSNRYATQPERVDIMNTIGLKWDDHGVPFLGVHKIGGKKLSDILDMANGFSQLKGSKPKVLREGIVFKSNTLRHDRVIHFKSISNQYLLKK</sequence>
<dbReference type="AlphaFoldDB" id="F4Q603"/>
<protein>
    <recommendedName>
        <fullName evidence="2">RNA ligase domain-containing protein</fullName>
    </recommendedName>
</protein>
<dbReference type="Gene3D" id="3.30.56.10">
    <property type="match status" value="1"/>
</dbReference>
<dbReference type="InterPro" id="IPR021122">
    <property type="entry name" value="RNA_ligase_dom_REL/Rnl2"/>
</dbReference>
<evidence type="ECO:0000313" key="4">
    <source>
        <dbReference type="Proteomes" id="UP000007797"/>
    </source>
</evidence>
<dbReference type="KEGG" id="dfa:DFA_08407"/>